<evidence type="ECO:0000313" key="2">
    <source>
        <dbReference type="EMBL" id="TFK47871.1"/>
    </source>
</evidence>
<proteinExistence type="predicted"/>
<organism evidence="2 3">
    <name type="scientific">Heliocybe sulcata</name>
    <dbReference type="NCBI Taxonomy" id="5364"/>
    <lineage>
        <taxon>Eukaryota</taxon>
        <taxon>Fungi</taxon>
        <taxon>Dikarya</taxon>
        <taxon>Basidiomycota</taxon>
        <taxon>Agaricomycotina</taxon>
        <taxon>Agaricomycetes</taxon>
        <taxon>Gloeophyllales</taxon>
        <taxon>Gloeophyllaceae</taxon>
        <taxon>Heliocybe</taxon>
    </lineage>
</organism>
<sequence>MSGHDKEDRESLQRQYECQQEIHRKLSERERAAAAAEAFHTAVSLVRRLHPELFSETQSELSYTDSDSSKDVPLAEPVTGHRSARIAARNNPITQPPTSVSSTPVEPTPSTLDSHTPDHTMPDVTSLPSRRNKSAPVFDPENPRSLL</sequence>
<dbReference type="Proteomes" id="UP000305948">
    <property type="component" value="Unassembled WGS sequence"/>
</dbReference>
<gene>
    <name evidence="2" type="ORF">OE88DRAFT_1738383</name>
</gene>
<feature type="region of interest" description="Disordered" evidence="1">
    <location>
        <begin position="55"/>
        <end position="147"/>
    </location>
</feature>
<name>A0A5C3N2A6_9AGAM</name>
<keyword evidence="3" id="KW-1185">Reference proteome</keyword>
<evidence type="ECO:0000256" key="1">
    <source>
        <dbReference type="SAM" id="MobiDB-lite"/>
    </source>
</evidence>
<dbReference type="AlphaFoldDB" id="A0A5C3N2A6"/>
<reference evidence="2 3" key="1">
    <citation type="journal article" date="2019" name="Nat. Ecol. Evol.">
        <title>Megaphylogeny resolves global patterns of mushroom evolution.</title>
        <authorList>
            <person name="Varga T."/>
            <person name="Krizsan K."/>
            <person name="Foldi C."/>
            <person name="Dima B."/>
            <person name="Sanchez-Garcia M."/>
            <person name="Sanchez-Ramirez S."/>
            <person name="Szollosi G.J."/>
            <person name="Szarkandi J.G."/>
            <person name="Papp V."/>
            <person name="Albert L."/>
            <person name="Andreopoulos W."/>
            <person name="Angelini C."/>
            <person name="Antonin V."/>
            <person name="Barry K.W."/>
            <person name="Bougher N.L."/>
            <person name="Buchanan P."/>
            <person name="Buyck B."/>
            <person name="Bense V."/>
            <person name="Catcheside P."/>
            <person name="Chovatia M."/>
            <person name="Cooper J."/>
            <person name="Damon W."/>
            <person name="Desjardin D."/>
            <person name="Finy P."/>
            <person name="Geml J."/>
            <person name="Haridas S."/>
            <person name="Hughes K."/>
            <person name="Justo A."/>
            <person name="Karasinski D."/>
            <person name="Kautmanova I."/>
            <person name="Kiss B."/>
            <person name="Kocsube S."/>
            <person name="Kotiranta H."/>
            <person name="LaButti K.M."/>
            <person name="Lechner B.E."/>
            <person name="Liimatainen K."/>
            <person name="Lipzen A."/>
            <person name="Lukacs Z."/>
            <person name="Mihaltcheva S."/>
            <person name="Morgado L.N."/>
            <person name="Niskanen T."/>
            <person name="Noordeloos M.E."/>
            <person name="Ohm R.A."/>
            <person name="Ortiz-Santana B."/>
            <person name="Ovrebo C."/>
            <person name="Racz N."/>
            <person name="Riley R."/>
            <person name="Savchenko A."/>
            <person name="Shiryaev A."/>
            <person name="Soop K."/>
            <person name="Spirin V."/>
            <person name="Szebenyi C."/>
            <person name="Tomsovsky M."/>
            <person name="Tulloss R.E."/>
            <person name="Uehling J."/>
            <person name="Grigoriev I.V."/>
            <person name="Vagvolgyi C."/>
            <person name="Papp T."/>
            <person name="Martin F.M."/>
            <person name="Miettinen O."/>
            <person name="Hibbett D.S."/>
            <person name="Nagy L.G."/>
        </authorList>
    </citation>
    <scope>NUCLEOTIDE SEQUENCE [LARGE SCALE GENOMIC DNA]</scope>
    <source>
        <strain evidence="2 3">OMC1185</strain>
    </source>
</reference>
<dbReference type="EMBL" id="ML213522">
    <property type="protein sequence ID" value="TFK47871.1"/>
    <property type="molecule type" value="Genomic_DNA"/>
</dbReference>
<protein>
    <submittedName>
        <fullName evidence="2">Uncharacterized protein</fullName>
    </submittedName>
</protein>
<evidence type="ECO:0000313" key="3">
    <source>
        <dbReference type="Proteomes" id="UP000305948"/>
    </source>
</evidence>
<feature type="compositionally biased region" description="Low complexity" evidence="1">
    <location>
        <begin position="96"/>
        <end position="111"/>
    </location>
</feature>
<feature type="compositionally biased region" description="Polar residues" evidence="1">
    <location>
        <begin position="55"/>
        <end position="66"/>
    </location>
</feature>
<accession>A0A5C3N2A6</accession>